<gene>
    <name evidence="1" type="ORF">D3W54_07000</name>
</gene>
<dbReference type="Gene3D" id="3.40.50.300">
    <property type="entry name" value="P-loop containing nucleotide triphosphate hydrolases"/>
    <property type="match status" value="1"/>
</dbReference>
<organism evidence="1 2">
    <name type="scientific">Komagataeibacter medellinensis</name>
    <dbReference type="NCBI Taxonomy" id="1177712"/>
    <lineage>
        <taxon>Bacteria</taxon>
        <taxon>Pseudomonadati</taxon>
        <taxon>Pseudomonadota</taxon>
        <taxon>Alphaproteobacteria</taxon>
        <taxon>Acetobacterales</taxon>
        <taxon>Acetobacteraceae</taxon>
        <taxon>Komagataeibacter</taxon>
    </lineage>
</organism>
<sequence>MNDLSDNDLSDPLLPYQKRVIEAVGVNDVVVIEKSRRIGISWVLSWLAVMTAGAGKSAGGMDVFYMGYEKDMTRQFIEDCATHAEILNFGAKAVGETLFHDPDRPDADIKVFRIDFESGYEILSLPSVPRAFRSKQGLVILDEAAFVDDLEAMIDAAMALLIWGGKVVILSTHNGDTNPFNQLIHDVRAGKYIDEVTGENFVHLMRITFNEAEAEGLFHKICQRQGDVWTQEAEDAWRRRILKQFGSRADQELHVVPSPSTGAFIPRILIEARSQDDIEIARWECDAKFTMLPEHIRKAECEDFCRNVLAPLLVALDQTCPHAFGEDFARSGDLTVLWFLAILSNQVRRTAFVVELRNVPFEQQKQILWFILDRLPRFRSGAMDSTGNGQWLGEVTRQQYGERVQCIHLSEGWYRENMPPLKGAFEDEKLLIPNDRDTHDDIRALTLVRGVARVPEKRTTGANGNRHGDAAVALALAWFASKSDPAIYEYTRAPSPQQIATGAGLSRDDRDELEDAGVAVGNLGLRGSV</sequence>
<evidence type="ECO:0000313" key="2">
    <source>
        <dbReference type="Proteomes" id="UP000427842"/>
    </source>
</evidence>
<reference evidence="1 2" key="1">
    <citation type="submission" date="2018-09" db="EMBL/GenBank/DDBJ databases">
        <title>Genome sequence and characterization of the bcs clusters for the production of nanocellulose from the low pH resistant strain Komagataeibacter medellinensis ID13488.</title>
        <authorList>
            <person name="Hernandez-Arriaga A.M."/>
            <person name="Del Cerro C."/>
            <person name="Urbina L."/>
            <person name="Eceiza A."/>
            <person name="Retegi A."/>
            <person name="Prieto M.A."/>
        </authorList>
    </citation>
    <scope>NUCLEOTIDE SEQUENCE [LARGE SCALE GENOMIC DNA]</scope>
    <source>
        <strain evidence="1 2">ID13488</strain>
    </source>
</reference>
<dbReference type="Gene3D" id="3.30.420.240">
    <property type="match status" value="1"/>
</dbReference>
<dbReference type="EMBL" id="QYAZ01000001">
    <property type="protein sequence ID" value="KAB8123989.1"/>
    <property type="molecule type" value="Genomic_DNA"/>
</dbReference>
<name>A0ABQ6VUV8_9PROT</name>
<dbReference type="RefSeq" id="WP_153469475.1">
    <property type="nucleotide sequence ID" value="NZ_QYAZ01000001.1"/>
</dbReference>
<accession>A0ABQ6VUV8</accession>
<dbReference type="InterPro" id="IPR012036">
    <property type="entry name" value="Phage_Mu_Gp28"/>
</dbReference>
<comment type="caution">
    <text evidence="1">The sequence shown here is derived from an EMBL/GenBank/DDBJ whole genome shotgun (WGS) entry which is preliminary data.</text>
</comment>
<proteinExistence type="predicted"/>
<dbReference type="Proteomes" id="UP000427842">
    <property type="component" value="Unassembled WGS sequence"/>
</dbReference>
<dbReference type="PIRSF" id="PIRSF007056">
    <property type="entry name" value="UCP007056"/>
    <property type="match status" value="1"/>
</dbReference>
<protein>
    <recommendedName>
        <fullName evidence="3">Mu-like prophage FluMu protein gp28</fullName>
    </recommendedName>
</protein>
<evidence type="ECO:0008006" key="3">
    <source>
        <dbReference type="Google" id="ProtNLM"/>
    </source>
</evidence>
<keyword evidence="2" id="KW-1185">Reference proteome</keyword>
<evidence type="ECO:0000313" key="1">
    <source>
        <dbReference type="EMBL" id="KAB8123989.1"/>
    </source>
</evidence>
<dbReference type="InterPro" id="IPR027417">
    <property type="entry name" value="P-loop_NTPase"/>
</dbReference>